<evidence type="ECO:0000256" key="6">
    <source>
        <dbReference type="ARBA" id="ARBA00022737"/>
    </source>
</evidence>
<evidence type="ECO:0000256" key="5">
    <source>
        <dbReference type="ARBA" id="ARBA00022723"/>
    </source>
</evidence>
<dbReference type="EMBL" id="UYRX01000407">
    <property type="protein sequence ID" value="VDK81725.1"/>
    <property type="molecule type" value="Genomic_DNA"/>
</dbReference>
<name>A0A3P6TL59_LITSI</name>
<dbReference type="STRING" id="42156.A0A3P6TL59"/>
<dbReference type="GO" id="GO:0000981">
    <property type="term" value="F:DNA-binding transcription factor activity, RNA polymerase II-specific"/>
    <property type="evidence" value="ECO:0007669"/>
    <property type="project" value="TreeGrafter"/>
</dbReference>
<dbReference type="SUPFAM" id="SSF57667">
    <property type="entry name" value="beta-beta-alpha zinc fingers"/>
    <property type="match status" value="2"/>
</dbReference>
<reference evidence="16 17" key="1">
    <citation type="submission" date="2018-08" db="EMBL/GenBank/DDBJ databases">
        <authorList>
            <person name="Laetsch R D."/>
            <person name="Stevens L."/>
            <person name="Kumar S."/>
            <person name="Blaxter L. M."/>
        </authorList>
    </citation>
    <scope>NUCLEOTIDE SEQUENCE [LARGE SCALE GENOMIC DNA]</scope>
</reference>
<evidence type="ECO:0000256" key="7">
    <source>
        <dbReference type="ARBA" id="ARBA00022771"/>
    </source>
</evidence>
<keyword evidence="8" id="KW-0862">Zinc</keyword>
<keyword evidence="6" id="KW-0677">Repeat</keyword>
<dbReference type="PANTHER" id="PTHR23235:SF60">
    <property type="entry name" value="STRIPE, ISOFORM D"/>
    <property type="match status" value="1"/>
</dbReference>
<dbReference type="GO" id="GO:0005737">
    <property type="term" value="C:cytoplasm"/>
    <property type="evidence" value="ECO:0007669"/>
    <property type="project" value="UniProtKB-SubCell"/>
</dbReference>
<feature type="compositionally biased region" description="Polar residues" evidence="14">
    <location>
        <begin position="10"/>
        <end position="24"/>
    </location>
</feature>
<dbReference type="AlphaFoldDB" id="A0A3P6TL59"/>
<evidence type="ECO:0000313" key="16">
    <source>
        <dbReference type="EMBL" id="VDK81725.1"/>
    </source>
</evidence>
<keyword evidence="7 13" id="KW-0863">Zinc-finger</keyword>
<keyword evidence="11" id="KW-0804">Transcription</keyword>
<evidence type="ECO:0000313" key="17">
    <source>
        <dbReference type="Proteomes" id="UP000277928"/>
    </source>
</evidence>
<evidence type="ECO:0000256" key="12">
    <source>
        <dbReference type="ARBA" id="ARBA00023242"/>
    </source>
</evidence>
<proteinExistence type="inferred from homology"/>
<dbReference type="InterPro" id="IPR013087">
    <property type="entry name" value="Znf_C2H2_type"/>
</dbReference>
<evidence type="ECO:0000256" key="1">
    <source>
        <dbReference type="ARBA" id="ARBA00004123"/>
    </source>
</evidence>
<protein>
    <recommendedName>
        <fullName evidence="15">C2H2-type domain-containing protein</fullName>
    </recommendedName>
</protein>
<evidence type="ECO:0000256" key="8">
    <source>
        <dbReference type="ARBA" id="ARBA00022833"/>
    </source>
</evidence>
<dbReference type="OrthoDB" id="10018191at2759"/>
<organism evidence="16 17">
    <name type="scientific">Litomosoides sigmodontis</name>
    <name type="common">Filarial nematode worm</name>
    <dbReference type="NCBI Taxonomy" id="42156"/>
    <lineage>
        <taxon>Eukaryota</taxon>
        <taxon>Metazoa</taxon>
        <taxon>Ecdysozoa</taxon>
        <taxon>Nematoda</taxon>
        <taxon>Chromadorea</taxon>
        <taxon>Rhabditida</taxon>
        <taxon>Spirurina</taxon>
        <taxon>Spiruromorpha</taxon>
        <taxon>Filarioidea</taxon>
        <taxon>Onchocercidae</taxon>
        <taxon>Litomosoides</taxon>
    </lineage>
</organism>
<dbReference type="GO" id="GO:0008270">
    <property type="term" value="F:zinc ion binding"/>
    <property type="evidence" value="ECO:0007669"/>
    <property type="project" value="UniProtKB-KW"/>
</dbReference>
<dbReference type="GO" id="GO:0005634">
    <property type="term" value="C:nucleus"/>
    <property type="evidence" value="ECO:0007669"/>
    <property type="project" value="UniProtKB-SubCell"/>
</dbReference>
<dbReference type="PROSITE" id="PS00028">
    <property type="entry name" value="ZINC_FINGER_C2H2_1"/>
    <property type="match status" value="3"/>
</dbReference>
<evidence type="ECO:0000256" key="10">
    <source>
        <dbReference type="ARBA" id="ARBA00023125"/>
    </source>
</evidence>
<evidence type="ECO:0000256" key="13">
    <source>
        <dbReference type="PROSITE-ProRule" id="PRU00042"/>
    </source>
</evidence>
<evidence type="ECO:0000256" key="4">
    <source>
        <dbReference type="ARBA" id="ARBA00022490"/>
    </source>
</evidence>
<dbReference type="OMA" id="YKCPIEN"/>
<dbReference type="Gene3D" id="3.30.160.60">
    <property type="entry name" value="Classic Zinc Finger"/>
    <property type="match status" value="3"/>
</dbReference>
<feature type="domain" description="C2H2-type" evidence="15">
    <location>
        <begin position="475"/>
        <end position="504"/>
    </location>
</feature>
<dbReference type="InterPro" id="IPR036236">
    <property type="entry name" value="Znf_C2H2_sf"/>
</dbReference>
<dbReference type="PANTHER" id="PTHR23235">
    <property type="entry name" value="KRUEPPEL-LIKE TRANSCRIPTION FACTOR"/>
    <property type="match status" value="1"/>
</dbReference>
<dbReference type="FunFam" id="3.30.160.60:FF:000092">
    <property type="entry name" value="Early growth response protein 3"/>
    <property type="match status" value="1"/>
</dbReference>
<evidence type="ECO:0000256" key="2">
    <source>
        <dbReference type="ARBA" id="ARBA00004496"/>
    </source>
</evidence>
<keyword evidence="12" id="KW-0539">Nucleus</keyword>
<feature type="domain" description="C2H2-type" evidence="15">
    <location>
        <begin position="533"/>
        <end position="560"/>
    </location>
</feature>
<evidence type="ECO:0000256" key="9">
    <source>
        <dbReference type="ARBA" id="ARBA00023015"/>
    </source>
</evidence>
<accession>A0A3P6TL59</accession>
<keyword evidence="17" id="KW-1185">Reference proteome</keyword>
<feature type="region of interest" description="Disordered" evidence="14">
    <location>
        <begin position="1"/>
        <end position="29"/>
    </location>
</feature>
<keyword evidence="4" id="KW-0963">Cytoplasm</keyword>
<dbReference type="PROSITE" id="PS50157">
    <property type="entry name" value="ZINC_FINGER_C2H2_2"/>
    <property type="match status" value="3"/>
</dbReference>
<comment type="similarity">
    <text evidence="3">Belongs to the EGR C2H2-type zinc-finger protein family.</text>
</comment>
<dbReference type="Pfam" id="PF00096">
    <property type="entry name" value="zf-C2H2"/>
    <property type="match status" value="3"/>
</dbReference>
<sequence length="579" mass="62739">MPMRTEKDSVSSSRIPGPSTSDSSVCLRGSEEQRLVTPTKYISGCTGQNKPVVSLNSSNAESVGLSLNDNDSLKTPTALGNTDVTLKTPTVLGSPTKGPLSAGTHVDELITPKLNLNNFSAPNTQTQAFFGEHEPLLTANIEISTILPQSSIASVTPGGAAVGPNGAQNEIRDQKATITFKGSISTSISTFGSQSVNSPGLSATMFQFSPLVEHFLQSITKSQQTNANLPLLVFDPNAKTPCAADASDLFKVFQDNKNVTNLPVVGTQQLSTSESSVSSVSGTHQVLSDYLQIGHTGVSRCETPPPGPSGLRQNGFNSTTNNNSVCSGIHCTQQDAPIRPVVSAGTSDMTSTADQMQQHKYHIHQNITCTVSPAETQNSNQSNSTGTQRTSHQTCNFLSCSGIPCPSRTLQSQTSVSVASNMYRSDFQPKAEPADEYYQGPLSFAQSGSQFAATSVKSNKCANRLVKQSVHERPYKCPIENCDRRFSRSDELTRHIRVHTGQKPFQCRICMRAFSRSDHLTTHVRTHTGEKPFSCDVCGRKFARSDERKRHTKVHTKQKEHRRLNIADFNGGRDFKLHM</sequence>
<dbReference type="Proteomes" id="UP000277928">
    <property type="component" value="Unassembled WGS sequence"/>
</dbReference>
<comment type="subcellular location">
    <subcellularLocation>
        <location evidence="2">Cytoplasm</location>
    </subcellularLocation>
    <subcellularLocation>
        <location evidence="1">Nucleus</location>
    </subcellularLocation>
</comment>
<keyword evidence="10" id="KW-0238">DNA-binding</keyword>
<dbReference type="SMART" id="SM00355">
    <property type="entry name" value="ZnF_C2H2"/>
    <property type="match status" value="3"/>
</dbReference>
<dbReference type="GO" id="GO:0000978">
    <property type="term" value="F:RNA polymerase II cis-regulatory region sequence-specific DNA binding"/>
    <property type="evidence" value="ECO:0007669"/>
    <property type="project" value="TreeGrafter"/>
</dbReference>
<evidence type="ECO:0000256" key="3">
    <source>
        <dbReference type="ARBA" id="ARBA00005682"/>
    </source>
</evidence>
<feature type="domain" description="C2H2-type" evidence="15">
    <location>
        <begin position="505"/>
        <end position="532"/>
    </location>
</feature>
<keyword evidence="5" id="KW-0479">Metal-binding</keyword>
<evidence type="ECO:0000259" key="15">
    <source>
        <dbReference type="PROSITE" id="PS50157"/>
    </source>
</evidence>
<gene>
    <name evidence="16" type="ORF">NLS_LOCUS5421</name>
</gene>
<keyword evidence="9" id="KW-0805">Transcription regulation</keyword>
<evidence type="ECO:0000256" key="11">
    <source>
        <dbReference type="ARBA" id="ARBA00023163"/>
    </source>
</evidence>
<evidence type="ECO:0000256" key="14">
    <source>
        <dbReference type="SAM" id="MobiDB-lite"/>
    </source>
</evidence>